<evidence type="ECO:0000313" key="11">
    <source>
        <dbReference type="Proteomes" id="UP000007264"/>
    </source>
</evidence>
<comment type="pathway">
    <text evidence="3">tRNA modification; 5-methoxycarbonylmethyl-2-thiouridine-tRNA biosynthesis.</text>
</comment>
<dbReference type="RefSeq" id="XP_005644076.1">
    <property type="nucleotide sequence ID" value="XM_005644019.1"/>
</dbReference>
<dbReference type="STRING" id="574566.I0YMB3"/>
<dbReference type="PANTHER" id="PTHR15641:SF1">
    <property type="entry name" value="ELONGATOR COMPLEX PROTEIN 5"/>
    <property type="match status" value="1"/>
</dbReference>
<dbReference type="EMBL" id="AGSI01000018">
    <property type="protein sequence ID" value="EIE19532.1"/>
    <property type="molecule type" value="Genomic_DNA"/>
</dbReference>
<dbReference type="PANTHER" id="PTHR15641">
    <property type="entry name" value="ELONGATOR COMPLEX PROTEIN 5"/>
    <property type="match status" value="1"/>
</dbReference>
<proteinExistence type="inferred from homology"/>
<dbReference type="OrthoDB" id="543649at2759"/>
<feature type="compositionally biased region" description="Polar residues" evidence="9">
    <location>
        <begin position="115"/>
        <end position="131"/>
    </location>
</feature>
<dbReference type="AlphaFoldDB" id="I0YMB3"/>
<gene>
    <name evidence="10" type="ORF">COCSUDRAFT_44410</name>
</gene>
<evidence type="ECO:0000256" key="2">
    <source>
        <dbReference type="ARBA" id="ARBA00004496"/>
    </source>
</evidence>
<sequence>MDELLRCLRDGSIGTRPPPLALFQDSVPSIGGPAVASKAVVDLCNAVKQLRAQAKEVLCISLSGTSAGYSSTCKGILGAQLHVTRLDAHSDRALEELSEAVPLREPRQSGEGSEEPTTIRASTSGRPSDSSAAAAPTVAVIIDSLSSLLFLHPEHKDLHKALTVQALERMSACVAELMPPPEAVSPSAADVFLETRIKQRTGRVKVVKDCYQLLTDGTLLEVKPEVGATPAAGKLGNAPGGTRSEDASKEAAALAALAEKMGGGMRLTLTQQEAAARQNVVLPWEQRQNGAQSQACSMLLELCISF</sequence>
<evidence type="ECO:0000256" key="5">
    <source>
        <dbReference type="ARBA" id="ARBA00020264"/>
    </source>
</evidence>
<evidence type="ECO:0000313" key="10">
    <source>
        <dbReference type="EMBL" id="EIE19532.1"/>
    </source>
</evidence>
<dbReference type="GO" id="GO:0033588">
    <property type="term" value="C:elongator holoenzyme complex"/>
    <property type="evidence" value="ECO:0007669"/>
    <property type="project" value="InterPro"/>
</dbReference>
<feature type="region of interest" description="Disordered" evidence="9">
    <location>
        <begin position="98"/>
        <end position="131"/>
    </location>
</feature>
<evidence type="ECO:0000256" key="6">
    <source>
        <dbReference type="ARBA" id="ARBA00022490"/>
    </source>
</evidence>
<name>I0YMB3_COCSC</name>
<dbReference type="Proteomes" id="UP000007264">
    <property type="component" value="Unassembled WGS sequence"/>
</dbReference>
<keyword evidence="7" id="KW-0819">tRNA processing</keyword>
<evidence type="ECO:0000256" key="3">
    <source>
        <dbReference type="ARBA" id="ARBA00005043"/>
    </source>
</evidence>
<evidence type="ECO:0000256" key="9">
    <source>
        <dbReference type="SAM" id="MobiDB-lite"/>
    </source>
</evidence>
<comment type="caution">
    <text evidence="10">The sequence shown here is derived from an EMBL/GenBank/DDBJ whole genome shotgun (WGS) entry which is preliminary data.</text>
</comment>
<keyword evidence="8" id="KW-0539">Nucleus</keyword>
<reference evidence="10 11" key="1">
    <citation type="journal article" date="2012" name="Genome Biol.">
        <title>The genome of the polar eukaryotic microalga coccomyxa subellipsoidea reveals traits of cold adaptation.</title>
        <authorList>
            <person name="Blanc G."/>
            <person name="Agarkova I."/>
            <person name="Grimwood J."/>
            <person name="Kuo A."/>
            <person name="Brueggeman A."/>
            <person name="Dunigan D."/>
            <person name="Gurnon J."/>
            <person name="Ladunga I."/>
            <person name="Lindquist E."/>
            <person name="Lucas S."/>
            <person name="Pangilinan J."/>
            <person name="Proschold T."/>
            <person name="Salamov A."/>
            <person name="Schmutz J."/>
            <person name="Weeks D."/>
            <person name="Yamada T."/>
            <person name="Claverie J.M."/>
            <person name="Grigoriev I."/>
            <person name="Van Etten J."/>
            <person name="Lomsadze A."/>
            <person name="Borodovsky M."/>
        </authorList>
    </citation>
    <scope>NUCLEOTIDE SEQUENCE [LARGE SCALE GENOMIC DNA]</scope>
    <source>
        <strain evidence="10 11">C-169</strain>
    </source>
</reference>
<dbReference type="GO" id="GO:0002098">
    <property type="term" value="P:tRNA wobble uridine modification"/>
    <property type="evidence" value="ECO:0007669"/>
    <property type="project" value="InterPro"/>
</dbReference>
<dbReference type="InterPro" id="IPR019519">
    <property type="entry name" value="Elp5"/>
</dbReference>
<evidence type="ECO:0000256" key="7">
    <source>
        <dbReference type="ARBA" id="ARBA00022694"/>
    </source>
</evidence>
<dbReference type="GO" id="GO:0005634">
    <property type="term" value="C:nucleus"/>
    <property type="evidence" value="ECO:0007669"/>
    <property type="project" value="UniProtKB-SubCell"/>
</dbReference>
<protein>
    <recommendedName>
        <fullName evidence="5">Elongator complex protein 5</fullName>
    </recommendedName>
</protein>
<keyword evidence="6" id="KW-0963">Cytoplasm</keyword>
<dbReference type="GeneID" id="17037504"/>
<comment type="subcellular location">
    <subcellularLocation>
        <location evidence="2">Cytoplasm</location>
    </subcellularLocation>
    <subcellularLocation>
        <location evidence="1">Nucleus</location>
    </subcellularLocation>
</comment>
<evidence type="ECO:0000256" key="4">
    <source>
        <dbReference type="ARBA" id="ARBA00009567"/>
    </source>
</evidence>
<organism evidence="10 11">
    <name type="scientific">Coccomyxa subellipsoidea (strain C-169)</name>
    <name type="common">Green microalga</name>
    <dbReference type="NCBI Taxonomy" id="574566"/>
    <lineage>
        <taxon>Eukaryota</taxon>
        <taxon>Viridiplantae</taxon>
        <taxon>Chlorophyta</taxon>
        <taxon>core chlorophytes</taxon>
        <taxon>Trebouxiophyceae</taxon>
        <taxon>Trebouxiophyceae incertae sedis</taxon>
        <taxon>Coccomyxaceae</taxon>
        <taxon>Coccomyxa</taxon>
        <taxon>Coccomyxa subellipsoidea</taxon>
    </lineage>
</organism>
<dbReference type="GO" id="GO:0005829">
    <property type="term" value="C:cytosol"/>
    <property type="evidence" value="ECO:0007669"/>
    <property type="project" value="TreeGrafter"/>
</dbReference>
<evidence type="ECO:0000256" key="1">
    <source>
        <dbReference type="ARBA" id="ARBA00004123"/>
    </source>
</evidence>
<keyword evidence="11" id="KW-1185">Reference proteome</keyword>
<dbReference type="UniPathway" id="UPA00988"/>
<accession>I0YMB3</accession>
<comment type="similarity">
    <text evidence="4">Belongs to the ELP5 family.</text>
</comment>
<evidence type="ECO:0000256" key="8">
    <source>
        <dbReference type="ARBA" id="ARBA00023242"/>
    </source>
</evidence>
<dbReference type="GO" id="GO:0000049">
    <property type="term" value="F:tRNA binding"/>
    <property type="evidence" value="ECO:0007669"/>
    <property type="project" value="TreeGrafter"/>
</dbReference>
<dbReference type="KEGG" id="csl:COCSUDRAFT_44410"/>